<dbReference type="GO" id="GO:0030151">
    <property type="term" value="F:molybdenum ion binding"/>
    <property type="evidence" value="ECO:0007669"/>
    <property type="project" value="InterPro"/>
</dbReference>
<dbReference type="STRING" id="1231657.A0A1Y1Z0U1"/>
<protein>
    <submittedName>
        <fullName evidence="7">Pyruvate kinase-like protein</fullName>
    </submittedName>
</protein>
<evidence type="ECO:0000259" key="6">
    <source>
        <dbReference type="PROSITE" id="PS51384"/>
    </source>
</evidence>
<dbReference type="InterPro" id="IPR017938">
    <property type="entry name" value="Riboflavin_synthase-like_b-brl"/>
</dbReference>
<dbReference type="InterPro" id="IPR001041">
    <property type="entry name" value="2Fe-2S_ferredoxin-type"/>
</dbReference>
<dbReference type="Pfam" id="PF03475">
    <property type="entry name" value="YiiM_3-alpha"/>
    <property type="match status" value="1"/>
</dbReference>
<dbReference type="CDD" id="cd00207">
    <property type="entry name" value="fer2"/>
    <property type="match status" value="1"/>
</dbReference>
<feature type="region of interest" description="Disordered" evidence="3">
    <location>
        <begin position="1"/>
        <end position="20"/>
    </location>
</feature>
<keyword evidence="2" id="KW-0411">Iron-sulfur</keyword>
<evidence type="ECO:0000256" key="2">
    <source>
        <dbReference type="ARBA" id="ARBA00023014"/>
    </source>
</evidence>
<dbReference type="InterPro" id="IPR036010">
    <property type="entry name" value="2Fe-2S_ferredoxin-like_sf"/>
</dbReference>
<evidence type="ECO:0000313" key="8">
    <source>
        <dbReference type="Proteomes" id="UP000193144"/>
    </source>
</evidence>
<dbReference type="GO" id="GO:0016491">
    <property type="term" value="F:oxidoreductase activity"/>
    <property type="evidence" value="ECO:0007669"/>
    <property type="project" value="InterPro"/>
</dbReference>
<dbReference type="InterPro" id="IPR011037">
    <property type="entry name" value="Pyrv_Knase-like_insert_dom_sf"/>
</dbReference>
<dbReference type="PROSITE" id="PS51384">
    <property type="entry name" value="FAD_FR"/>
    <property type="match status" value="1"/>
</dbReference>
<evidence type="ECO:0000256" key="1">
    <source>
        <dbReference type="ARBA" id="ARBA00022714"/>
    </source>
</evidence>
<comment type="caution">
    <text evidence="7">The sequence shown here is derived from an EMBL/GenBank/DDBJ whole genome shotgun (WGS) entry which is preliminary data.</text>
</comment>
<keyword evidence="7" id="KW-0670">Pyruvate</keyword>
<dbReference type="OrthoDB" id="5390at2759"/>
<dbReference type="PRINTS" id="PR00409">
    <property type="entry name" value="PHDIOXRDTASE"/>
</dbReference>
<organism evidence="7 8">
    <name type="scientific">Clohesyomyces aquaticus</name>
    <dbReference type="NCBI Taxonomy" id="1231657"/>
    <lineage>
        <taxon>Eukaryota</taxon>
        <taxon>Fungi</taxon>
        <taxon>Dikarya</taxon>
        <taxon>Ascomycota</taxon>
        <taxon>Pezizomycotina</taxon>
        <taxon>Dothideomycetes</taxon>
        <taxon>Pleosporomycetidae</taxon>
        <taxon>Pleosporales</taxon>
        <taxon>Lindgomycetaceae</taxon>
        <taxon>Clohesyomyces</taxon>
    </lineage>
</organism>
<dbReference type="Gene3D" id="3.10.20.30">
    <property type="match status" value="1"/>
</dbReference>
<keyword evidence="1" id="KW-0479">Metal-binding</keyword>
<feature type="compositionally biased region" description="Low complexity" evidence="3">
    <location>
        <begin position="1"/>
        <end position="13"/>
    </location>
</feature>
<dbReference type="PANTHER" id="PTHR30212:SF2">
    <property type="entry name" value="PROTEIN YIIM"/>
    <property type="match status" value="1"/>
</dbReference>
<evidence type="ECO:0000259" key="5">
    <source>
        <dbReference type="PROSITE" id="PS51340"/>
    </source>
</evidence>
<dbReference type="SUPFAM" id="SSF63380">
    <property type="entry name" value="Riboflavin synthase domain-like"/>
    <property type="match status" value="1"/>
</dbReference>
<dbReference type="PROSITE" id="PS51340">
    <property type="entry name" value="MOSC"/>
    <property type="match status" value="1"/>
</dbReference>
<dbReference type="CDD" id="cd06185">
    <property type="entry name" value="PDR_like"/>
    <property type="match status" value="1"/>
</dbReference>
<dbReference type="EMBL" id="MCFA01000143">
    <property type="protein sequence ID" value="ORY03734.1"/>
    <property type="molecule type" value="Genomic_DNA"/>
</dbReference>
<keyword evidence="1" id="KW-0408">Iron</keyword>
<dbReference type="PROSITE" id="PS51085">
    <property type="entry name" value="2FE2S_FER_2"/>
    <property type="match status" value="1"/>
</dbReference>
<dbReference type="PANTHER" id="PTHR30212">
    <property type="entry name" value="PROTEIN YIIM"/>
    <property type="match status" value="1"/>
</dbReference>
<dbReference type="GO" id="GO:0051537">
    <property type="term" value="F:2 iron, 2 sulfur cluster binding"/>
    <property type="evidence" value="ECO:0007669"/>
    <property type="project" value="UniProtKB-KW"/>
</dbReference>
<dbReference type="Pfam" id="PF00111">
    <property type="entry name" value="Fer2"/>
    <property type="match status" value="1"/>
</dbReference>
<keyword evidence="1" id="KW-0001">2Fe-2S</keyword>
<dbReference type="InterPro" id="IPR052353">
    <property type="entry name" value="Benzoxazolinone_Detox_Enz"/>
</dbReference>
<dbReference type="Gene3D" id="3.40.50.80">
    <property type="entry name" value="Nucleotide-binding domain of ferredoxin-NADP reductase (FNR) module"/>
    <property type="match status" value="1"/>
</dbReference>
<name>A0A1Y1Z0U1_9PLEO</name>
<evidence type="ECO:0000259" key="4">
    <source>
        <dbReference type="PROSITE" id="PS51085"/>
    </source>
</evidence>
<dbReference type="InterPro" id="IPR012675">
    <property type="entry name" value="Beta-grasp_dom_sf"/>
</dbReference>
<proteinExistence type="predicted"/>
<feature type="domain" description="2Fe-2S ferredoxin-type" evidence="4">
    <location>
        <begin position="481"/>
        <end position="565"/>
    </location>
</feature>
<feature type="domain" description="FAD-binding FR-type" evidence="6">
    <location>
        <begin position="261"/>
        <end position="362"/>
    </location>
</feature>
<dbReference type="Proteomes" id="UP000193144">
    <property type="component" value="Unassembled WGS sequence"/>
</dbReference>
<dbReference type="InterPro" id="IPR006058">
    <property type="entry name" value="2Fe2S_fd_BS"/>
</dbReference>
<dbReference type="InterPro" id="IPR039261">
    <property type="entry name" value="FNR_nucleotide-bd"/>
</dbReference>
<dbReference type="Pfam" id="PF03473">
    <property type="entry name" value="MOSC"/>
    <property type="match status" value="1"/>
</dbReference>
<dbReference type="Gene3D" id="2.40.33.20">
    <property type="entry name" value="PK beta-barrel domain-like"/>
    <property type="match status" value="1"/>
</dbReference>
<dbReference type="InterPro" id="IPR005302">
    <property type="entry name" value="MoCF_Sase_C"/>
</dbReference>
<dbReference type="InterPro" id="IPR017927">
    <property type="entry name" value="FAD-bd_FR_type"/>
</dbReference>
<dbReference type="GO" id="GO:0030170">
    <property type="term" value="F:pyridoxal phosphate binding"/>
    <property type="evidence" value="ECO:0007669"/>
    <property type="project" value="InterPro"/>
</dbReference>
<dbReference type="GO" id="GO:0016301">
    <property type="term" value="F:kinase activity"/>
    <property type="evidence" value="ECO:0007669"/>
    <property type="project" value="UniProtKB-KW"/>
</dbReference>
<evidence type="ECO:0000313" key="7">
    <source>
        <dbReference type="EMBL" id="ORY03734.1"/>
    </source>
</evidence>
<accession>A0A1Y1Z0U1</accession>
<sequence>MSLLPTTLSPCTLQNPSPFQPHPLLQLRSGRIVVDPKNDALTSAIHKTPLTGPQTITTSGLPSDEQAFFPHRTLDRALLHYSASHYPLWRAELPRSADQFEPGAFGENLVSEGLDERSVCIGDIIAVGGNADSDSDTETDTCVLLQVTSPREPCFKLNHRFSIPDIAGRAQMQFRTGWLYRVLQPGVIQVGDLIRLVERPHPEWTVARVQYFLYHERRNVEMMREMLGMGELGEEIRQKLTKRVGGKLENQNKRLFGEAVDGWSEYRIVDKRRETSRVTAFVLESVVGEDDDVPVEPGSHVRLKLGGKLVRAYSVVEGSTKRFEIGVLLEENSRGSSRFLHEDAKVGDIITASRIAASFPLEMKARKHLIIAGGIGITAFLAAIEYLRKEGNSHEIHFAVTQEIPFERYLGPPDKTLAIYRKSKGHRMDLSRILSTADSTTHIYCCGPQRLMDAVGDTARSLGIPEASVHFETFTIATGGDPFTAELRESKKTVEVDGTKSLLDVLREVGLDIDSSCEVGNCGTCVVSVCSGSVQHRGTALLDGEKGMAMLSCVSRGVGRIVLDL</sequence>
<keyword evidence="8" id="KW-1185">Reference proteome</keyword>
<dbReference type="SUPFAM" id="SSF50800">
    <property type="entry name" value="PK beta-barrel domain-like"/>
    <property type="match status" value="1"/>
</dbReference>
<dbReference type="PROSITE" id="PS00197">
    <property type="entry name" value="2FE2S_FER_1"/>
    <property type="match status" value="1"/>
</dbReference>
<keyword evidence="7" id="KW-0808">Transferase</keyword>
<dbReference type="SUPFAM" id="SSF54292">
    <property type="entry name" value="2Fe-2S ferredoxin-like"/>
    <property type="match status" value="1"/>
</dbReference>
<dbReference type="SUPFAM" id="SSF52343">
    <property type="entry name" value="Ferredoxin reductase-like, C-terminal NADP-linked domain"/>
    <property type="match status" value="1"/>
</dbReference>
<keyword evidence="7" id="KW-0418">Kinase</keyword>
<feature type="domain" description="MOSC" evidence="5">
    <location>
        <begin position="48"/>
        <end position="197"/>
    </location>
</feature>
<gene>
    <name evidence="7" type="ORF">BCR34DRAFT_591455</name>
</gene>
<dbReference type="AlphaFoldDB" id="A0A1Y1Z0U1"/>
<evidence type="ECO:0000256" key="3">
    <source>
        <dbReference type="SAM" id="MobiDB-lite"/>
    </source>
</evidence>
<dbReference type="InterPro" id="IPR005163">
    <property type="entry name" value="Tri_helical_YiiM-like"/>
</dbReference>
<reference evidence="7 8" key="1">
    <citation type="submission" date="2016-07" db="EMBL/GenBank/DDBJ databases">
        <title>Pervasive Adenine N6-methylation of Active Genes in Fungi.</title>
        <authorList>
            <consortium name="DOE Joint Genome Institute"/>
            <person name="Mondo S.J."/>
            <person name="Dannebaum R.O."/>
            <person name="Kuo R.C."/>
            <person name="Labutti K."/>
            <person name="Haridas S."/>
            <person name="Kuo A."/>
            <person name="Salamov A."/>
            <person name="Ahrendt S.R."/>
            <person name="Lipzen A."/>
            <person name="Sullivan W."/>
            <person name="Andreopoulos W.B."/>
            <person name="Clum A."/>
            <person name="Lindquist E."/>
            <person name="Daum C."/>
            <person name="Ramamoorthy G.K."/>
            <person name="Gryganskyi A."/>
            <person name="Culley D."/>
            <person name="Magnuson J.K."/>
            <person name="James T.Y."/>
            <person name="O'Malley M.A."/>
            <person name="Stajich J.E."/>
            <person name="Spatafora J.W."/>
            <person name="Visel A."/>
            <person name="Grigoriev I.V."/>
        </authorList>
    </citation>
    <scope>NUCLEOTIDE SEQUENCE [LARGE SCALE GENOMIC DNA]</scope>
    <source>
        <strain evidence="7 8">CBS 115471</strain>
    </source>
</reference>
<dbReference type="Gene3D" id="2.40.30.10">
    <property type="entry name" value="Translation factors"/>
    <property type="match status" value="1"/>
</dbReference>